<name>A0A545TPW1_9PROT</name>
<dbReference type="SMART" id="SM00849">
    <property type="entry name" value="Lactamase_B"/>
    <property type="match status" value="1"/>
</dbReference>
<evidence type="ECO:0000259" key="1">
    <source>
        <dbReference type="SMART" id="SM00849"/>
    </source>
</evidence>
<dbReference type="InterPro" id="IPR036866">
    <property type="entry name" value="RibonucZ/Hydroxyglut_hydro"/>
</dbReference>
<gene>
    <name evidence="2" type="ORF">FKG95_16290</name>
</gene>
<dbReference type="CDD" id="cd16279">
    <property type="entry name" value="metallo-hydrolase-like_MBL-fold"/>
    <property type="match status" value="1"/>
</dbReference>
<keyword evidence="3" id="KW-1185">Reference proteome</keyword>
<dbReference type="RefSeq" id="WP_142897442.1">
    <property type="nucleotide sequence ID" value="NZ_ML660056.1"/>
</dbReference>
<dbReference type="EMBL" id="VHSH01000005">
    <property type="protein sequence ID" value="TQV79218.1"/>
    <property type="molecule type" value="Genomic_DNA"/>
</dbReference>
<dbReference type="PANTHER" id="PTHR42663:SF6">
    <property type="entry name" value="HYDROLASE C777.06C-RELATED"/>
    <property type="match status" value="1"/>
</dbReference>
<dbReference type="GO" id="GO:0016787">
    <property type="term" value="F:hydrolase activity"/>
    <property type="evidence" value="ECO:0007669"/>
    <property type="project" value="UniProtKB-KW"/>
</dbReference>
<accession>A0A545TPW1</accession>
<dbReference type="Pfam" id="PF12706">
    <property type="entry name" value="Lactamase_B_2"/>
    <property type="match status" value="1"/>
</dbReference>
<organism evidence="2 3">
    <name type="scientific">Denitrobaculum tricleocarpae</name>
    <dbReference type="NCBI Taxonomy" id="2591009"/>
    <lineage>
        <taxon>Bacteria</taxon>
        <taxon>Pseudomonadati</taxon>
        <taxon>Pseudomonadota</taxon>
        <taxon>Alphaproteobacteria</taxon>
        <taxon>Rhodospirillales</taxon>
        <taxon>Rhodospirillaceae</taxon>
        <taxon>Denitrobaculum</taxon>
    </lineage>
</organism>
<dbReference type="InterPro" id="IPR001279">
    <property type="entry name" value="Metallo-B-lactamas"/>
</dbReference>
<sequence length="258" mass="28614">MKVTLLGCGGSGGVPLAGGEPGGSWGVCDPSNPKNRRRRVSILVEEQGTRVLVDTSPDLRLQLIDNEITSLDAVVYTHDHADHTHGVDELRYLTYVKQGPIDAYMDAMTRESLTRRFDYIFTSSSNPKNPYRPMLNDRLIEGPFEIGPVPVLPFTQQHGGTTSLGLRFGDIAYSTDASGLDEAAFEALKGVKVWVVDCLRYEPHPTHSHFAQSLEWIERVQPERAVLTHLNHQIDYDELKSRCPAGVEPGYDGLTLEV</sequence>
<dbReference type="Gene3D" id="3.60.15.10">
    <property type="entry name" value="Ribonuclease Z/Hydroxyacylglutathione hydrolase-like"/>
    <property type="match status" value="1"/>
</dbReference>
<proteinExistence type="predicted"/>
<reference evidence="2 3" key="1">
    <citation type="submission" date="2019-06" db="EMBL/GenBank/DDBJ databases">
        <title>Whole genome sequence for Rhodospirillaceae sp. R148.</title>
        <authorList>
            <person name="Wang G."/>
        </authorList>
    </citation>
    <scope>NUCLEOTIDE SEQUENCE [LARGE SCALE GENOMIC DNA]</scope>
    <source>
        <strain evidence="2 3">R148</strain>
    </source>
</reference>
<dbReference type="AlphaFoldDB" id="A0A545TPW1"/>
<comment type="caution">
    <text evidence="2">The sequence shown here is derived from an EMBL/GenBank/DDBJ whole genome shotgun (WGS) entry which is preliminary data.</text>
</comment>
<dbReference type="Proteomes" id="UP000315252">
    <property type="component" value="Unassembled WGS sequence"/>
</dbReference>
<dbReference type="SUPFAM" id="SSF56281">
    <property type="entry name" value="Metallo-hydrolase/oxidoreductase"/>
    <property type="match status" value="1"/>
</dbReference>
<keyword evidence="2" id="KW-0378">Hydrolase</keyword>
<protein>
    <submittedName>
        <fullName evidence="2">MBL fold metallo-hydrolase</fullName>
    </submittedName>
</protein>
<dbReference type="OrthoDB" id="9781189at2"/>
<dbReference type="PANTHER" id="PTHR42663">
    <property type="entry name" value="HYDROLASE C777.06C-RELATED-RELATED"/>
    <property type="match status" value="1"/>
</dbReference>
<evidence type="ECO:0000313" key="2">
    <source>
        <dbReference type="EMBL" id="TQV79218.1"/>
    </source>
</evidence>
<evidence type="ECO:0000313" key="3">
    <source>
        <dbReference type="Proteomes" id="UP000315252"/>
    </source>
</evidence>
<feature type="domain" description="Metallo-beta-lactamase" evidence="1">
    <location>
        <begin position="38"/>
        <end position="229"/>
    </location>
</feature>